<dbReference type="Proteomes" id="UP000284824">
    <property type="component" value="Unassembled WGS sequence"/>
</dbReference>
<dbReference type="EMBL" id="SAUN01000001">
    <property type="protein sequence ID" value="RVX38470.1"/>
    <property type="molecule type" value="Genomic_DNA"/>
</dbReference>
<keyword evidence="2" id="KW-1185">Reference proteome</keyword>
<dbReference type="AlphaFoldDB" id="A0A438LY73"/>
<accession>A0A438LY73</accession>
<gene>
    <name evidence="1" type="ORF">EDD27_0782</name>
</gene>
<evidence type="ECO:0000313" key="1">
    <source>
        <dbReference type="EMBL" id="RVX38470.1"/>
    </source>
</evidence>
<organism evidence="1 2">
    <name type="scientific">Nonomuraea polychroma</name>
    <dbReference type="NCBI Taxonomy" id="46176"/>
    <lineage>
        <taxon>Bacteria</taxon>
        <taxon>Bacillati</taxon>
        <taxon>Actinomycetota</taxon>
        <taxon>Actinomycetes</taxon>
        <taxon>Streptosporangiales</taxon>
        <taxon>Streptosporangiaceae</taxon>
        <taxon>Nonomuraea</taxon>
    </lineage>
</organism>
<evidence type="ECO:0000313" key="2">
    <source>
        <dbReference type="Proteomes" id="UP000284824"/>
    </source>
</evidence>
<reference evidence="1 2" key="1">
    <citation type="submission" date="2019-01" db="EMBL/GenBank/DDBJ databases">
        <title>Sequencing the genomes of 1000 actinobacteria strains.</title>
        <authorList>
            <person name="Klenk H.-P."/>
        </authorList>
    </citation>
    <scope>NUCLEOTIDE SEQUENCE [LARGE SCALE GENOMIC DNA]</scope>
    <source>
        <strain evidence="1 2">DSM 43925</strain>
    </source>
</reference>
<comment type="caution">
    <text evidence="1">The sequence shown here is derived from an EMBL/GenBank/DDBJ whole genome shotgun (WGS) entry which is preliminary data.</text>
</comment>
<protein>
    <submittedName>
        <fullName evidence="1">Uncharacterized protein</fullName>
    </submittedName>
</protein>
<proteinExistence type="predicted"/>
<dbReference type="RefSeq" id="WP_127931100.1">
    <property type="nucleotide sequence ID" value="NZ_SAUN01000001.1"/>
</dbReference>
<dbReference type="OrthoDB" id="3362760at2"/>
<name>A0A438LY73_9ACTN</name>
<sequence length="217" mass="23366">MDYYLISTSAHDRSPAGVLVEEFVLCEDFTAAGIDSAEWGSETGEWLAAPEVSRLIRSNGALRARVVPVGRRRAGDAYAYLGGGEFPEEDRLREFFQRRQQLPASAPLHLGTGPAKARRYRILFAGELGADGLAKAQAALRLEPTGDPRVVGKASGSAGGHGFSWELRRIGAGIAWCVDVTVRLGAGPLALLGALLHHHREAIREQGLIPVTVERFA</sequence>